<evidence type="ECO:0008006" key="5">
    <source>
        <dbReference type="Google" id="ProtNLM"/>
    </source>
</evidence>
<evidence type="ECO:0000256" key="2">
    <source>
        <dbReference type="SAM" id="SignalP"/>
    </source>
</evidence>
<evidence type="ECO:0000313" key="3">
    <source>
        <dbReference type="EMBL" id="MCI4684279.1"/>
    </source>
</evidence>
<dbReference type="PANTHER" id="PTHR46018:SF2">
    <property type="entry name" value="ZINC PHOSPHODIESTERASE ELAC PROTEIN 1"/>
    <property type="match status" value="1"/>
</dbReference>
<dbReference type="Gene3D" id="3.60.15.10">
    <property type="entry name" value="Ribonuclease Z/Hydroxyacylglutathione hydrolase-like"/>
    <property type="match status" value="1"/>
</dbReference>
<feature type="chain" id="PRO_5047096213" description="MBL fold metallo-hydrolase" evidence="2">
    <location>
        <begin position="27"/>
        <end position="355"/>
    </location>
</feature>
<protein>
    <recommendedName>
        <fullName evidence="5">MBL fold metallo-hydrolase</fullName>
    </recommendedName>
</protein>
<keyword evidence="4" id="KW-1185">Reference proteome</keyword>
<comment type="caution">
    <text evidence="3">The sequence shown here is derived from an EMBL/GenBank/DDBJ whole genome shotgun (WGS) entry which is preliminary data.</text>
</comment>
<proteinExistence type="predicted"/>
<feature type="signal peptide" evidence="2">
    <location>
        <begin position="1"/>
        <end position="26"/>
    </location>
</feature>
<gene>
    <name evidence="3" type="ORF">K2U94_16175</name>
</gene>
<evidence type="ECO:0000256" key="1">
    <source>
        <dbReference type="SAM" id="MobiDB-lite"/>
    </source>
</evidence>
<dbReference type="Proteomes" id="UP001139104">
    <property type="component" value="Unassembled WGS sequence"/>
</dbReference>
<dbReference type="EMBL" id="JAIVFP010000001">
    <property type="protein sequence ID" value="MCI4684279.1"/>
    <property type="molecule type" value="Genomic_DNA"/>
</dbReference>
<reference evidence="3" key="1">
    <citation type="journal article" date="2022" name="ISME J.">
        <title>Identification of active gaseous-alkane degraders at natural gas seeps.</title>
        <authorList>
            <person name="Farhan Ul Haque M."/>
            <person name="Hernandez M."/>
            <person name="Crombie A.T."/>
            <person name="Murrell J.C."/>
        </authorList>
    </citation>
    <scope>NUCLEOTIDE SEQUENCE</scope>
    <source>
        <strain evidence="3">PC2</strain>
    </source>
</reference>
<dbReference type="PANTHER" id="PTHR46018">
    <property type="entry name" value="ZINC PHOSPHODIESTERASE ELAC PROTEIN 1"/>
    <property type="match status" value="1"/>
</dbReference>
<keyword evidence="2" id="KW-0732">Signal</keyword>
<accession>A0ABS9Z9B2</accession>
<sequence length="355" mass="37098">MIKVRCAAASLFVILAGFSATSSVQAAPCLIVTLTGTSGPPPYNGLAGPGTVVRYGDDADNCSSVLMQFDAGRGTLMRLSQVGVQAAQLNAVFFTHMHSDHTEGFSDIVQMRWIFGSPKTPKLDIVCAVDAKSPSGPDLSCSKFVAHIDDAYEQSGETAYRAFELKGIVNPAGPVAGLNVITFDPKDEPQVVWTSGEVKVSAIRTTHIPGSAAFRVDTPAGSVAIGGDSSNDTPAPPRRTSTSDEFEKLAKGVDVIVNTTIHPVLSPESGASTPPAVYYRQSNATDLGAMAQRDGAKHLMLTHLAPPIGASMQGTVQIKGGPLTEKDYEKAAQDGGYTGHVVVGTDLASVRLPSK</sequence>
<dbReference type="InterPro" id="IPR036866">
    <property type="entry name" value="RibonucZ/Hydroxyglut_hydro"/>
</dbReference>
<evidence type="ECO:0000313" key="4">
    <source>
        <dbReference type="Proteomes" id="UP001139104"/>
    </source>
</evidence>
<dbReference type="SUPFAM" id="SSF56281">
    <property type="entry name" value="Metallo-hydrolase/oxidoreductase"/>
    <property type="match status" value="1"/>
</dbReference>
<name>A0ABS9Z9B2_9HYPH</name>
<organism evidence="3 4">
    <name type="scientific">Candidatus Rhodoblastus alkanivorans</name>
    <dbReference type="NCBI Taxonomy" id="2954117"/>
    <lineage>
        <taxon>Bacteria</taxon>
        <taxon>Pseudomonadati</taxon>
        <taxon>Pseudomonadota</taxon>
        <taxon>Alphaproteobacteria</taxon>
        <taxon>Hyphomicrobiales</taxon>
        <taxon>Rhodoblastaceae</taxon>
        <taxon>Rhodoblastus</taxon>
    </lineage>
</organism>
<feature type="region of interest" description="Disordered" evidence="1">
    <location>
        <begin position="223"/>
        <end position="243"/>
    </location>
</feature>
<dbReference type="RefSeq" id="WP_243068182.1">
    <property type="nucleotide sequence ID" value="NZ_JAIVFK010000030.1"/>
</dbReference>